<dbReference type="PANTHER" id="PTHR31331:SF1">
    <property type="entry name" value="CYSTEINE RICH SECRETORY PROTEIN LCCL DOMAIN CONTAINING 2"/>
    <property type="match status" value="1"/>
</dbReference>
<dbReference type="EMBL" id="KQ241682">
    <property type="protein sequence ID" value="KNC85823.1"/>
    <property type="molecule type" value="Genomic_DNA"/>
</dbReference>
<evidence type="ECO:0000256" key="2">
    <source>
        <dbReference type="SAM" id="Phobius"/>
    </source>
</evidence>
<feature type="region of interest" description="Disordered" evidence="1">
    <location>
        <begin position="265"/>
        <end position="290"/>
    </location>
</feature>
<evidence type="ECO:0008006" key="5">
    <source>
        <dbReference type="Google" id="ProtNLM"/>
    </source>
</evidence>
<dbReference type="AlphaFoldDB" id="A0A0L0GC36"/>
<feature type="transmembrane region" description="Helical" evidence="2">
    <location>
        <begin position="477"/>
        <end position="498"/>
    </location>
</feature>
<evidence type="ECO:0000313" key="4">
    <source>
        <dbReference type="Proteomes" id="UP000054560"/>
    </source>
</evidence>
<feature type="transmembrane region" description="Helical" evidence="2">
    <location>
        <begin position="437"/>
        <end position="457"/>
    </location>
</feature>
<feature type="transmembrane region" description="Helical" evidence="2">
    <location>
        <begin position="505"/>
        <end position="527"/>
    </location>
</feature>
<accession>A0A0L0GC36</accession>
<keyword evidence="4" id="KW-1185">Reference proteome</keyword>
<dbReference type="GeneID" id="25902510"/>
<name>A0A0L0GC36_9EUKA</name>
<dbReference type="RefSeq" id="XP_014159725.1">
    <property type="nucleotide sequence ID" value="XM_014304250.1"/>
</dbReference>
<feature type="transmembrane region" description="Helical" evidence="2">
    <location>
        <begin position="375"/>
        <end position="393"/>
    </location>
</feature>
<feature type="transmembrane region" description="Helical" evidence="2">
    <location>
        <begin position="117"/>
        <end position="140"/>
    </location>
</feature>
<sequence length="587" mass="65829">MSESGSHVRLLYNRSLSNRTDYGATETLTGDIYDGTNALEAHEVDNVTDAVGYSVPSYEGLEDHNYVVRTLYYWIYRMHDVLLKLTTPQEYKLRHVPVPILVQKRWKSLPLTALPPIIHQFTIGLYLVFGFALLTTLVYYDTYAADTDYGKPYRLDCGDTLGALNKSVHHLDGWIPVRCPAYCQYRGAGEAHFLNETVLNQQSVNGGSTVEHDGAYPRFAARDAESSDIYLFTRTSPVCKAAVATTTLFSPWVGGCLIARVHPVKSPSGDDSSLTEETTNSNIPTNDGPSLQIVPDANQHLARMESRSANTLDSSIGTNELTKPQQNSLDLPRRIPLQLQACMHSHCQTFGHSLLIIVVLYTCGLLLLSPSRQTFFTALMMIGYWYVVFVVYPTYTANGVDRVDYALGTFFSFTVFIYAIFDFSVNITLYDTACGRYVFDTMLLFMLPYFVMLHMSYIKPFLDYSFTPGGFSGLSDWQVAIAVIITLAVIVLGAIQLAEVYRHGLLPYYFIGYVAVISLLCIITWLVDMSNHLMFHLHHYQLALLLLPMTRFSGRFSVFLSGLLLGMFVNGVACYGFDSTWGFKPDT</sequence>
<dbReference type="InterPro" id="IPR051957">
    <property type="entry name" value="CRISP-LCCL_domain"/>
</dbReference>
<keyword evidence="2" id="KW-0812">Transmembrane</keyword>
<protein>
    <recommendedName>
        <fullName evidence="5">LCCL domain-containing protein</fullName>
    </recommendedName>
</protein>
<proteinExistence type="predicted"/>
<dbReference type="Proteomes" id="UP000054560">
    <property type="component" value="Unassembled WGS sequence"/>
</dbReference>
<dbReference type="PANTHER" id="PTHR31331">
    <property type="entry name" value="LCCL DOMAIN PROTEIN (AFU_ORTHOLOGUE AFUA_5G08630)"/>
    <property type="match status" value="1"/>
</dbReference>
<organism evidence="3 4">
    <name type="scientific">Sphaeroforma arctica JP610</name>
    <dbReference type="NCBI Taxonomy" id="667725"/>
    <lineage>
        <taxon>Eukaryota</taxon>
        <taxon>Ichthyosporea</taxon>
        <taxon>Ichthyophonida</taxon>
        <taxon>Sphaeroforma</taxon>
    </lineage>
</organism>
<keyword evidence="2" id="KW-1133">Transmembrane helix</keyword>
<feature type="transmembrane region" description="Helical" evidence="2">
    <location>
        <begin position="350"/>
        <end position="368"/>
    </location>
</feature>
<gene>
    <name evidence="3" type="ORF">SARC_02006</name>
</gene>
<reference evidence="3 4" key="1">
    <citation type="submission" date="2011-02" db="EMBL/GenBank/DDBJ databases">
        <title>The Genome Sequence of Sphaeroforma arctica JP610.</title>
        <authorList>
            <consortium name="The Broad Institute Genome Sequencing Platform"/>
            <person name="Russ C."/>
            <person name="Cuomo C."/>
            <person name="Young S.K."/>
            <person name="Zeng Q."/>
            <person name="Gargeya S."/>
            <person name="Alvarado L."/>
            <person name="Berlin A."/>
            <person name="Chapman S.B."/>
            <person name="Chen Z."/>
            <person name="Freedman E."/>
            <person name="Gellesch M."/>
            <person name="Goldberg J."/>
            <person name="Griggs A."/>
            <person name="Gujja S."/>
            <person name="Heilman E."/>
            <person name="Heiman D."/>
            <person name="Howarth C."/>
            <person name="Mehta T."/>
            <person name="Neiman D."/>
            <person name="Pearson M."/>
            <person name="Roberts A."/>
            <person name="Saif S."/>
            <person name="Shea T."/>
            <person name="Shenoy N."/>
            <person name="Sisk P."/>
            <person name="Stolte C."/>
            <person name="Sykes S."/>
            <person name="White J."/>
            <person name="Yandava C."/>
            <person name="Burger G."/>
            <person name="Gray M.W."/>
            <person name="Holland P.W.H."/>
            <person name="King N."/>
            <person name="Lang F.B.F."/>
            <person name="Roger A.J."/>
            <person name="Ruiz-Trillo I."/>
            <person name="Haas B."/>
            <person name="Nusbaum C."/>
            <person name="Birren B."/>
        </authorList>
    </citation>
    <scope>NUCLEOTIDE SEQUENCE [LARGE SCALE GENOMIC DNA]</scope>
    <source>
        <strain evidence="3 4">JP610</strain>
    </source>
</reference>
<dbReference type="OrthoDB" id="441660at2759"/>
<feature type="compositionally biased region" description="Polar residues" evidence="1">
    <location>
        <begin position="269"/>
        <end position="289"/>
    </location>
</feature>
<feature type="transmembrane region" description="Helical" evidence="2">
    <location>
        <begin position="405"/>
        <end position="425"/>
    </location>
</feature>
<evidence type="ECO:0000313" key="3">
    <source>
        <dbReference type="EMBL" id="KNC85823.1"/>
    </source>
</evidence>
<evidence type="ECO:0000256" key="1">
    <source>
        <dbReference type="SAM" id="MobiDB-lite"/>
    </source>
</evidence>
<feature type="transmembrane region" description="Helical" evidence="2">
    <location>
        <begin position="556"/>
        <end position="577"/>
    </location>
</feature>
<keyword evidence="2" id="KW-0472">Membrane</keyword>